<feature type="transmembrane region" description="Helical" evidence="7">
    <location>
        <begin position="514"/>
        <end position="538"/>
    </location>
</feature>
<dbReference type="PROSITE" id="PS50835">
    <property type="entry name" value="IG_LIKE"/>
    <property type="match status" value="5"/>
</dbReference>
<dbReference type="OrthoDB" id="6413693at2759"/>
<dbReference type="InterPro" id="IPR007110">
    <property type="entry name" value="Ig-like_dom"/>
</dbReference>
<evidence type="ECO:0000256" key="5">
    <source>
        <dbReference type="ARBA" id="ARBA00023319"/>
    </source>
</evidence>
<accession>A0A9J7L1H8</accession>
<evidence type="ECO:0000256" key="2">
    <source>
        <dbReference type="ARBA" id="ARBA00023136"/>
    </source>
</evidence>
<dbReference type="InterPro" id="IPR003598">
    <property type="entry name" value="Ig_sub2"/>
</dbReference>
<dbReference type="SUPFAM" id="SSF48726">
    <property type="entry name" value="Immunoglobulin"/>
    <property type="match status" value="5"/>
</dbReference>
<dbReference type="Gene3D" id="2.60.40.10">
    <property type="entry name" value="Immunoglobulins"/>
    <property type="match status" value="5"/>
</dbReference>
<protein>
    <submittedName>
        <fullName evidence="11">Irregular chiasm C-roughest protein-like</fullName>
    </submittedName>
</protein>
<feature type="domain" description="Ig-like" evidence="9">
    <location>
        <begin position="120"/>
        <end position="225"/>
    </location>
</feature>
<dbReference type="PANTHER" id="PTHR11640:SF164">
    <property type="entry name" value="MAM DOMAIN-CONTAINING GLYCOSYLPHOSPHATIDYLINOSITOL ANCHOR PROTEIN 1"/>
    <property type="match status" value="1"/>
</dbReference>
<evidence type="ECO:0000256" key="3">
    <source>
        <dbReference type="ARBA" id="ARBA00023157"/>
    </source>
</evidence>
<dbReference type="CDD" id="cd00096">
    <property type="entry name" value="Ig"/>
    <property type="match status" value="1"/>
</dbReference>
<dbReference type="Pfam" id="PF07686">
    <property type="entry name" value="V-set"/>
    <property type="match status" value="1"/>
</dbReference>
<keyword evidence="2 7" id="KW-0472">Membrane</keyword>
<dbReference type="PANTHER" id="PTHR11640">
    <property type="entry name" value="NEPHRIN"/>
    <property type="match status" value="1"/>
</dbReference>
<reference evidence="10" key="1">
    <citation type="journal article" date="2020" name="Nat. Ecol. Evol.">
        <title>Deeply conserved synteny resolves early events in vertebrate evolution.</title>
        <authorList>
            <person name="Simakov O."/>
            <person name="Marletaz F."/>
            <person name="Yue J.X."/>
            <person name="O'Connell B."/>
            <person name="Jenkins J."/>
            <person name="Brandt A."/>
            <person name="Calef R."/>
            <person name="Tung C.H."/>
            <person name="Huang T.K."/>
            <person name="Schmutz J."/>
            <person name="Satoh N."/>
            <person name="Yu J.K."/>
            <person name="Putnam N.H."/>
            <person name="Green R.E."/>
            <person name="Rokhsar D.S."/>
        </authorList>
    </citation>
    <scope>NUCLEOTIDE SEQUENCE [LARGE SCALE GENOMIC DNA]</scope>
    <source>
        <strain evidence="10">S238N-H82</strain>
    </source>
</reference>
<reference evidence="11" key="2">
    <citation type="submission" date="2025-08" db="UniProtKB">
        <authorList>
            <consortium name="RefSeq"/>
        </authorList>
    </citation>
    <scope>IDENTIFICATION</scope>
    <source>
        <strain evidence="11">S238N-H82</strain>
        <tissue evidence="11">Testes</tissue>
    </source>
</reference>
<feature type="chain" id="PRO_5039937250" evidence="8">
    <location>
        <begin position="27"/>
        <end position="675"/>
    </location>
</feature>
<keyword evidence="7" id="KW-0812">Transmembrane</keyword>
<name>A0A9J7L1H8_BRAFL</name>
<evidence type="ECO:0000256" key="8">
    <source>
        <dbReference type="SAM" id="SignalP"/>
    </source>
</evidence>
<keyword evidence="10" id="KW-1185">Reference proteome</keyword>
<dbReference type="GeneID" id="118414192"/>
<evidence type="ECO:0000259" key="9">
    <source>
        <dbReference type="PROSITE" id="PS50835"/>
    </source>
</evidence>
<dbReference type="OMA" id="RCHISDQ"/>
<dbReference type="RefSeq" id="XP_035673950.1">
    <property type="nucleotide sequence ID" value="XM_035818057.1"/>
</dbReference>
<dbReference type="SMART" id="SM00408">
    <property type="entry name" value="IGc2"/>
    <property type="match status" value="5"/>
</dbReference>
<comment type="subcellular location">
    <subcellularLocation>
        <location evidence="1">Membrane</location>
        <topology evidence="1">Single-pass type I membrane protein</topology>
    </subcellularLocation>
</comment>
<keyword evidence="7" id="KW-1133">Transmembrane helix</keyword>
<dbReference type="InterPro" id="IPR003599">
    <property type="entry name" value="Ig_sub"/>
</dbReference>
<dbReference type="InterPro" id="IPR036179">
    <property type="entry name" value="Ig-like_dom_sf"/>
</dbReference>
<dbReference type="InterPro" id="IPR013106">
    <property type="entry name" value="Ig_V-set"/>
</dbReference>
<proteinExistence type="predicted"/>
<keyword evidence="4" id="KW-0325">Glycoprotein</keyword>
<dbReference type="GO" id="GO:0005911">
    <property type="term" value="C:cell-cell junction"/>
    <property type="evidence" value="ECO:0000318"/>
    <property type="project" value="GO_Central"/>
</dbReference>
<dbReference type="Pfam" id="PF13927">
    <property type="entry name" value="Ig_3"/>
    <property type="match status" value="3"/>
</dbReference>
<dbReference type="AlphaFoldDB" id="A0A9J7L1H8"/>
<dbReference type="InterPro" id="IPR051275">
    <property type="entry name" value="Cell_adhesion_signaling"/>
</dbReference>
<dbReference type="SMART" id="SM00406">
    <property type="entry name" value="IGv"/>
    <property type="match status" value="3"/>
</dbReference>
<dbReference type="CDD" id="cd00099">
    <property type="entry name" value="IgV"/>
    <property type="match status" value="1"/>
</dbReference>
<organism evidence="10 11">
    <name type="scientific">Branchiostoma floridae</name>
    <name type="common">Florida lancelet</name>
    <name type="synonym">Amphioxus</name>
    <dbReference type="NCBI Taxonomy" id="7739"/>
    <lineage>
        <taxon>Eukaryota</taxon>
        <taxon>Metazoa</taxon>
        <taxon>Chordata</taxon>
        <taxon>Cephalochordata</taxon>
        <taxon>Leptocardii</taxon>
        <taxon>Amphioxiformes</taxon>
        <taxon>Branchiostomatidae</taxon>
        <taxon>Branchiostoma</taxon>
    </lineage>
</organism>
<feature type="compositionally biased region" description="Polar residues" evidence="6">
    <location>
        <begin position="627"/>
        <end position="648"/>
    </location>
</feature>
<feature type="signal peptide" evidence="8">
    <location>
        <begin position="1"/>
        <end position="26"/>
    </location>
</feature>
<feature type="compositionally biased region" description="Pro residues" evidence="6">
    <location>
        <begin position="559"/>
        <end position="568"/>
    </location>
</feature>
<feature type="domain" description="Ig-like" evidence="9">
    <location>
        <begin position="234"/>
        <end position="319"/>
    </location>
</feature>
<dbReference type="KEGG" id="bfo:118414192"/>
<feature type="domain" description="Ig-like" evidence="9">
    <location>
        <begin position="407"/>
        <end position="508"/>
    </location>
</feature>
<feature type="region of interest" description="Disordered" evidence="6">
    <location>
        <begin position="627"/>
        <end position="675"/>
    </location>
</feature>
<evidence type="ECO:0000256" key="6">
    <source>
        <dbReference type="SAM" id="MobiDB-lite"/>
    </source>
</evidence>
<keyword evidence="5" id="KW-0393">Immunoglobulin domain</keyword>
<feature type="domain" description="Ig-like" evidence="9">
    <location>
        <begin position="7"/>
        <end position="112"/>
    </location>
</feature>
<feature type="region of interest" description="Disordered" evidence="6">
    <location>
        <begin position="548"/>
        <end position="580"/>
    </location>
</feature>
<evidence type="ECO:0000313" key="10">
    <source>
        <dbReference type="Proteomes" id="UP000001554"/>
    </source>
</evidence>
<sequence>MTPVTRPHMATAALLLVLSAVLKVHSAVYRVEPEPTAVLRGQTATIRCSFNSLSPSSIVEWFGPPNSQHISQGTTVAAEYPRHRVVGDTSRGNYELQIRRTRPEDEGMYRCRTFPLPPAPDVKLTVVEPLSGPPDIVGNERPQSAGQGLTLTCRAVGGRPPPRLTWYNGTVPFRLPESAHNTSPQNNEVSLSLAIPFVSRWDNAANFSCRADQGLPTLVEPRTASKILSVQFPPEARVLVTSMRVKAGHSVNLTCVVSSNPPAVVTWQKLGEASVVRGEVRGQSLLISNVQKSDAGVYRCKAENGVLPDGLARTTLDVQYAPDIKATFAEKVVVLYGQDGYSLDCTAEGNPQPIVRWRRKGTNFYLNNPLVLSQVTYDVEGDYACVASGRGFPDVQKETFIDIIGRPDVLGRSGQTLFVTEGTDATLVCEVRSDPRPEVITWLWRDSNGKETIFLGAEEDSVSVREVPMTGGRRSTLVIREVGAGQAGSYVCKATNMFGSDQREFLIEIQDSQVLLITVVTATVLILIVVTVVTVLLVRRNRCHISDQESVASSEPVSKPMPPLPPKHGPMAQAQEKPREMSLELDELDGTLKPRPPPRLDKDPYSIGLSYPRLIHALPAYSVKDQQMKTSDNNSPLDDSGNPVQTREGSGIESWKLTEANSRRPPNYHEIHVLE</sequence>
<evidence type="ECO:0000256" key="1">
    <source>
        <dbReference type="ARBA" id="ARBA00004479"/>
    </source>
</evidence>
<dbReference type="GO" id="GO:0050839">
    <property type="term" value="F:cell adhesion molecule binding"/>
    <property type="evidence" value="ECO:0000318"/>
    <property type="project" value="GO_Central"/>
</dbReference>
<dbReference type="InterPro" id="IPR013783">
    <property type="entry name" value="Ig-like_fold"/>
</dbReference>
<dbReference type="SMART" id="SM00409">
    <property type="entry name" value="IG"/>
    <property type="match status" value="5"/>
</dbReference>
<keyword evidence="8" id="KW-0732">Signal</keyword>
<keyword evidence="3" id="KW-1015">Disulfide bond</keyword>
<evidence type="ECO:0000256" key="4">
    <source>
        <dbReference type="ARBA" id="ARBA00023180"/>
    </source>
</evidence>
<evidence type="ECO:0000313" key="11">
    <source>
        <dbReference type="RefSeq" id="XP_035673950.1"/>
    </source>
</evidence>
<dbReference type="Proteomes" id="UP000001554">
    <property type="component" value="Chromosome 4"/>
</dbReference>
<gene>
    <name evidence="11" type="primary">LOC118414192</name>
</gene>
<dbReference type="GO" id="GO:0005886">
    <property type="term" value="C:plasma membrane"/>
    <property type="evidence" value="ECO:0000318"/>
    <property type="project" value="GO_Central"/>
</dbReference>
<feature type="domain" description="Ig-like" evidence="9">
    <location>
        <begin position="322"/>
        <end position="402"/>
    </location>
</feature>
<evidence type="ECO:0000256" key="7">
    <source>
        <dbReference type="SAM" id="Phobius"/>
    </source>
</evidence>
<dbReference type="GO" id="GO:0098609">
    <property type="term" value="P:cell-cell adhesion"/>
    <property type="evidence" value="ECO:0000318"/>
    <property type="project" value="GO_Central"/>
</dbReference>